<evidence type="ECO:0000313" key="1">
    <source>
        <dbReference type="EMBL" id="CRZ00267.1"/>
    </source>
</evidence>
<proteinExistence type="predicted"/>
<name>A0A0H5QE31_NEIMI</name>
<accession>A0A0H5QE31</accession>
<sequence length="40" mass="4609">MPADPDLSDTMKVCRPESQTSADRLICLFFIVLQKICIYF</sequence>
<organism evidence="1 2">
    <name type="scientific">Neisseria meningitidis serogroup B</name>
    <dbReference type="NCBI Taxonomy" id="491"/>
    <lineage>
        <taxon>Bacteria</taxon>
        <taxon>Pseudomonadati</taxon>
        <taxon>Pseudomonadota</taxon>
        <taxon>Betaproteobacteria</taxon>
        <taxon>Neisseriales</taxon>
        <taxon>Neisseriaceae</taxon>
        <taxon>Neisseria</taxon>
    </lineage>
</organism>
<protein>
    <submittedName>
        <fullName evidence="1">Uncharacterized protein</fullName>
    </submittedName>
</protein>
<dbReference type="Proteomes" id="UP000182715">
    <property type="component" value="Unassembled WGS sequence"/>
</dbReference>
<reference evidence="1 2" key="1">
    <citation type="submission" date="2014-11" db="EMBL/GenBank/DDBJ databases">
        <authorList>
            <person name="Diene M.Seydina."/>
        </authorList>
    </citation>
    <scope>NUCLEOTIDE SEQUENCE [LARGE SCALE GENOMIC DNA]</scope>
    <source>
        <strain evidence="1 2">Neisseria meningitidis CHUV</strain>
    </source>
</reference>
<evidence type="ECO:0000313" key="2">
    <source>
        <dbReference type="Proteomes" id="UP000182715"/>
    </source>
</evidence>
<dbReference type="EMBL" id="CVTF01000126">
    <property type="protein sequence ID" value="CRZ00267.1"/>
    <property type="molecule type" value="Genomic_DNA"/>
</dbReference>
<dbReference type="AlphaFoldDB" id="A0A0H5QE31"/>